<accession>A0A0G4IEA5</accession>
<dbReference type="InterPro" id="IPR036397">
    <property type="entry name" value="RNaseH_sf"/>
</dbReference>
<feature type="compositionally biased region" description="Acidic residues" evidence="1">
    <location>
        <begin position="50"/>
        <end position="59"/>
    </location>
</feature>
<dbReference type="EMBL" id="CDMZ01005893">
    <property type="protein sequence ID" value="CEM55605.1"/>
    <property type="molecule type" value="Genomic_DNA"/>
</dbReference>
<dbReference type="InterPro" id="IPR013103">
    <property type="entry name" value="RVT_2"/>
</dbReference>
<feature type="region of interest" description="Disordered" evidence="1">
    <location>
        <begin position="48"/>
        <end position="67"/>
    </location>
</feature>
<reference evidence="3" key="1">
    <citation type="submission" date="2014-11" db="EMBL/GenBank/DDBJ databases">
        <authorList>
            <person name="Otto D Thomas"/>
            <person name="Naeem Raeece"/>
        </authorList>
    </citation>
    <scope>NUCLEOTIDE SEQUENCE</scope>
</reference>
<dbReference type="Gene3D" id="3.30.420.10">
    <property type="entry name" value="Ribonuclease H-like superfamily/Ribonuclease H"/>
    <property type="match status" value="1"/>
</dbReference>
<dbReference type="SUPFAM" id="SSF53098">
    <property type="entry name" value="Ribonuclease H-like"/>
    <property type="match status" value="1"/>
</dbReference>
<dbReference type="Pfam" id="PF07727">
    <property type="entry name" value="RVT_2"/>
    <property type="match status" value="1"/>
</dbReference>
<organism evidence="3">
    <name type="scientific">Chromera velia CCMP2878</name>
    <dbReference type="NCBI Taxonomy" id="1169474"/>
    <lineage>
        <taxon>Eukaryota</taxon>
        <taxon>Sar</taxon>
        <taxon>Alveolata</taxon>
        <taxon>Colpodellida</taxon>
        <taxon>Chromeraceae</taxon>
        <taxon>Chromera</taxon>
    </lineage>
</organism>
<evidence type="ECO:0000259" key="2">
    <source>
        <dbReference type="Pfam" id="PF07727"/>
    </source>
</evidence>
<dbReference type="InterPro" id="IPR012337">
    <property type="entry name" value="RNaseH-like_sf"/>
</dbReference>
<dbReference type="PhylomeDB" id="A0A0G4IEA5"/>
<feature type="domain" description="Reverse transcriptase Ty1/copia-type" evidence="2">
    <location>
        <begin position="301"/>
        <end position="524"/>
    </location>
</feature>
<sequence length="553" mass="62228">MGVQFSVKECKEVRDTCKAYHIVNFRRRKLKRRGVAAGMRKRCRKVDESSVYEDDEEKEPEPAGPGGQFNVNIYHDLKDMKRKGIGGFLEGGGIATQFGPPLTPEVQAFIERVNDEFFSLLNKVLFQRSLPFYLWPVFIPGIANSLNEVVHGSTGLSPNCALFGVRSGVPPVAPEDVVRLSDPSCHQRFIAGSPVEKSERALFREVISPQSIFVLIRRGRQWRPLCVHPSHIQMESWLGVKRIDFDKDGRSNVVAERKTDSVVGRGSVWVSWGKEDNQSDADNAETGGEASDEDVSHPIEKGVKAITLRWVRTWKLKEGKRVAKSYLIARGFQDSRDWSVLETYSSTADVSLARVAFLWAVLKGLQAAKMDVSTAFLQAPMKDAVWLRLPSNLPVEVYPSLRAGVFIHIQRAVYGLKDALKVYTSYFKKKVSSLGWTEIAESILVRKNKNGEIVALLVMHVDDLFIFSPSVDKDVKQIQKLFNTDQPERMDNGELYSYVGISIRMRPGEMLLDQSTYIEGMVKGVSEEAKKPLTKKDLLLPETAETDMSLQEQ</sequence>
<gene>
    <name evidence="3" type="ORF">Cvel_13682</name>
</gene>
<dbReference type="GO" id="GO:0003676">
    <property type="term" value="F:nucleic acid binding"/>
    <property type="evidence" value="ECO:0007669"/>
    <property type="project" value="InterPro"/>
</dbReference>
<evidence type="ECO:0000313" key="3">
    <source>
        <dbReference type="EMBL" id="CEM55605.1"/>
    </source>
</evidence>
<feature type="region of interest" description="Disordered" evidence="1">
    <location>
        <begin position="273"/>
        <end position="296"/>
    </location>
</feature>
<evidence type="ECO:0000256" key="1">
    <source>
        <dbReference type="SAM" id="MobiDB-lite"/>
    </source>
</evidence>
<dbReference type="VEuPathDB" id="CryptoDB:Cvel_13682"/>
<name>A0A0G4IEA5_9ALVE</name>
<protein>
    <recommendedName>
        <fullName evidence="2">Reverse transcriptase Ty1/copia-type domain-containing protein</fullName>
    </recommendedName>
</protein>
<dbReference type="AlphaFoldDB" id="A0A0G4IEA5"/>
<proteinExistence type="predicted"/>